<evidence type="ECO:0000256" key="1">
    <source>
        <dbReference type="ARBA" id="ARBA00004123"/>
    </source>
</evidence>
<dbReference type="EMBL" id="JAVXUP010002533">
    <property type="protein sequence ID" value="KAK3002773.1"/>
    <property type="molecule type" value="Genomic_DNA"/>
</dbReference>
<evidence type="ECO:0000313" key="8">
    <source>
        <dbReference type="EMBL" id="KAK3002773.1"/>
    </source>
</evidence>
<dbReference type="PANTHER" id="PTHR12596:SF2">
    <property type="entry name" value="EXPORTIN-7 ISOFORM X1"/>
    <property type="match status" value="1"/>
</dbReference>
<comment type="caution">
    <text evidence="8">The sequence shown here is derived from an EMBL/GenBank/DDBJ whole genome shotgun (WGS) entry which is preliminary data.</text>
</comment>
<evidence type="ECO:0000256" key="2">
    <source>
        <dbReference type="ARBA" id="ARBA00004496"/>
    </source>
</evidence>
<evidence type="ECO:0000256" key="7">
    <source>
        <dbReference type="ARBA" id="ARBA00023242"/>
    </source>
</evidence>
<keyword evidence="7" id="KW-0539">Nucleus</keyword>
<dbReference type="GO" id="GO:0005049">
    <property type="term" value="F:nuclear export signal receptor activity"/>
    <property type="evidence" value="ECO:0007669"/>
    <property type="project" value="InterPro"/>
</dbReference>
<comment type="subcellular location">
    <subcellularLocation>
        <location evidence="2">Cytoplasm</location>
    </subcellularLocation>
    <subcellularLocation>
        <location evidence="1">Nucleus</location>
    </subcellularLocation>
</comment>
<protein>
    <submittedName>
        <fullName evidence="8">Uncharacterized protein</fullName>
    </submittedName>
</protein>
<keyword evidence="6" id="KW-0653">Protein transport</keyword>
<dbReference type="InterPro" id="IPR044189">
    <property type="entry name" value="XPO4/7-like"/>
</dbReference>
<keyword evidence="5" id="KW-0963">Cytoplasm</keyword>
<evidence type="ECO:0000256" key="4">
    <source>
        <dbReference type="ARBA" id="ARBA00022448"/>
    </source>
</evidence>
<proteinExistence type="inferred from homology"/>
<dbReference type="GO" id="GO:0005737">
    <property type="term" value="C:cytoplasm"/>
    <property type="evidence" value="ECO:0007669"/>
    <property type="project" value="UniProtKB-SubCell"/>
</dbReference>
<reference evidence="8" key="1">
    <citation type="submission" date="2022-12" db="EMBL/GenBank/DDBJ databases">
        <title>Draft genome assemblies for two species of Escallonia (Escalloniales).</title>
        <authorList>
            <person name="Chanderbali A."/>
            <person name="Dervinis C."/>
            <person name="Anghel I."/>
            <person name="Soltis D."/>
            <person name="Soltis P."/>
            <person name="Zapata F."/>
        </authorList>
    </citation>
    <scope>NUCLEOTIDE SEQUENCE</scope>
    <source>
        <strain evidence="8">UCBG64.0493</strain>
        <tissue evidence="8">Leaf</tissue>
    </source>
</reference>
<dbReference type="Proteomes" id="UP001188597">
    <property type="component" value="Unassembled WGS sequence"/>
</dbReference>
<gene>
    <name evidence="8" type="ORF">RJ639_018633</name>
</gene>
<evidence type="ECO:0000256" key="5">
    <source>
        <dbReference type="ARBA" id="ARBA00022490"/>
    </source>
</evidence>
<dbReference type="GO" id="GO:0005643">
    <property type="term" value="C:nuclear pore"/>
    <property type="evidence" value="ECO:0007669"/>
    <property type="project" value="TreeGrafter"/>
</dbReference>
<sequence>MPMVMNAQILEEQVPSLTKSFELLARAVQDRDVRIAMLLRKLEDSGDAEVTTPLLKFMAEFVLNKAQRLTFDSSSPNGILLFREVSKLLVAYGSRILSVPNTSDIYAFKYKGIWIALTILTRALAGNYVNFGVFELYGDRALADALDIALKMTLSVPLADILAFRKVVDVLGICGGASGN</sequence>
<dbReference type="GO" id="GO:0006611">
    <property type="term" value="P:protein export from nucleus"/>
    <property type="evidence" value="ECO:0007669"/>
    <property type="project" value="TreeGrafter"/>
</dbReference>
<evidence type="ECO:0000256" key="3">
    <source>
        <dbReference type="ARBA" id="ARBA00009466"/>
    </source>
</evidence>
<keyword evidence="4" id="KW-0813">Transport</keyword>
<evidence type="ECO:0000256" key="6">
    <source>
        <dbReference type="ARBA" id="ARBA00022927"/>
    </source>
</evidence>
<accession>A0AA89AHR6</accession>
<dbReference type="PANTHER" id="PTHR12596">
    <property type="entry name" value="EXPORTIN 4,7-RELATED"/>
    <property type="match status" value="1"/>
</dbReference>
<name>A0AA89AHR6_9ASTE</name>
<evidence type="ECO:0000313" key="9">
    <source>
        <dbReference type="Proteomes" id="UP001188597"/>
    </source>
</evidence>
<dbReference type="AlphaFoldDB" id="A0AA89AHR6"/>
<keyword evidence="9" id="KW-1185">Reference proteome</keyword>
<organism evidence="8 9">
    <name type="scientific">Escallonia herrerae</name>
    <dbReference type="NCBI Taxonomy" id="1293975"/>
    <lineage>
        <taxon>Eukaryota</taxon>
        <taxon>Viridiplantae</taxon>
        <taxon>Streptophyta</taxon>
        <taxon>Embryophyta</taxon>
        <taxon>Tracheophyta</taxon>
        <taxon>Spermatophyta</taxon>
        <taxon>Magnoliopsida</taxon>
        <taxon>eudicotyledons</taxon>
        <taxon>Gunneridae</taxon>
        <taxon>Pentapetalae</taxon>
        <taxon>asterids</taxon>
        <taxon>campanulids</taxon>
        <taxon>Escalloniales</taxon>
        <taxon>Escalloniaceae</taxon>
        <taxon>Escallonia</taxon>
    </lineage>
</organism>
<comment type="similarity">
    <text evidence="3">Belongs to the exportin family.</text>
</comment>